<accession>A0ABT9G6L1</accession>
<dbReference type="Pfam" id="PF01370">
    <property type="entry name" value="Epimerase"/>
    <property type="match status" value="1"/>
</dbReference>
<dbReference type="PANTHER" id="PTHR43574">
    <property type="entry name" value="EPIMERASE-RELATED"/>
    <property type="match status" value="1"/>
</dbReference>
<comment type="caution">
    <text evidence="3">The sequence shown here is derived from an EMBL/GenBank/DDBJ whole genome shotgun (WGS) entry which is preliminary data.</text>
</comment>
<name>A0ABT9G6L1_LEPDI</name>
<proteinExistence type="predicted"/>
<dbReference type="InterPro" id="IPR001509">
    <property type="entry name" value="Epimerase_deHydtase"/>
</dbReference>
<keyword evidence="4" id="KW-1185">Reference proteome</keyword>
<feature type="domain" description="NAD-dependent epimerase/dehydratase" evidence="2">
    <location>
        <begin position="4"/>
        <end position="259"/>
    </location>
</feature>
<gene>
    <name evidence="3" type="ORF">Q8X39_15815</name>
</gene>
<evidence type="ECO:0000256" key="1">
    <source>
        <dbReference type="ARBA" id="ARBA00023027"/>
    </source>
</evidence>
<protein>
    <submittedName>
        <fullName evidence="3">NAD-dependent epimerase/dehydratase family protein</fullName>
    </submittedName>
</protein>
<dbReference type="SUPFAM" id="SSF51735">
    <property type="entry name" value="NAD(P)-binding Rossmann-fold domains"/>
    <property type="match status" value="1"/>
</dbReference>
<sequence>MTSILVTGAAGFIGAHVARALVGRGHRVSACDNFNAYYDPKLKQARVQELLWPVGVNVQHVDLTDVAATQRLVEASGAQVVLHLAAQAGVRHSVDAPLDYVQANLLGFGSVLEACRRAGVGHLLHASSSSVYGHREGEGEGGARPFSESDRIDRPASFYAATKVANEAMAHATARVHGLPTTSLRFFTVYGPWGRPDMACWLFSERIRLGLPIVVFGRGELRRDFTYVDDTVEAVCRLIERGAPRPDAQGAPVEIFNVGHSVPATVNELVAGLEQAIGRRAVIEHAPLQVGDVPHTESDPTRLRAAIGDWPRTPLARGLAEFADWHRGWLQRGAGQPQRVAMPSYAQAA</sequence>
<dbReference type="InterPro" id="IPR036291">
    <property type="entry name" value="NAD(P)-bd_dom_sf"/>
</dbReference>
<evidence type="ECO:0000259" key="2">
    <source>
        <dbReference type="Pfam" id="PF01370"/>
    </source>
</evidence>
<evidence type="ECO:0000313" key="4">
    <source>
        <dbReference type="Proteomes" id="UP001235760"/>
    </source>
</evidence>
<keyword evidence="1" id="KW-0520">NAD</keyword>
<dbReference type="EMBL" id="JAUZEE010000009">
    <property type="protein sequence ID" value="MDP4302104.1"/>
    <property type="molecule type" value="Genomic_DNA"/>
</dbReference>
<evidence type="ECO:0000313" key="3">
    <source>
        <dbReference type="EMBL" id="MDP4302104.1"/>
    </source>
</evidence>
<reference evidence="3 4" key="1">
    <citation type="submission" date="2023-08" db="EMBL/GenBank/DDBJ databases">
        <authorList>
            <person name="Roldan D.M."/>
            <person name="Menes R.J."/>
        </authorList>
    </citation>
    <scope>NUCLEOTIDE SEQUENCE [LARGE SCALE GENOMIC DNA]</scope>
    <source>
        <strain evidence="3 4">CCM 2812</strain>
    </source>
</reference>
<dbReference type="RefSeq" id="WP_305750646.1">
    <property type="nucleotide sequence ID" value="NZ_JAUZEE010000009.1"/>
</dbReference>
<organism evidence="3 4">
    <name type="scientific">Leptothrix discophora</name>
    <dbReference type="NCBI Taxonomy" id="89"/>
    <lineage>
        <taxon>Bacteria</taxon>
        <taxon>Pseudomonadati</taxon>
        <taxon>Pseudomonadota</taxon>
        <taxon>Betaproteobacteria</taxon>
        <taxon>Burkholderiales</taxon>
        <taxon>Sphaerotilaceae</taxon>
        <taxon>Leptothrix</taxon>
    </lineage>
</organism>
<dbReference type="Gene3D" id="3.40.50.720">
    <property type="entry name" value="NAD(P)-binding Rossmann-like Domain"/>
    <property type="match status" value="1"/>
</dbReference>
<dbReference type="PRINTS" id="PR01713">
    <property type="entry name" value="NUCEPIMERASE"/>
</dbReference>
<dbReference type="Proteomes" id="UP001235760">
    <property type="component" value="Unassembled WGS sequence"/>
</dbReference>